<dbReference type="HOGENOM" id="CLU_826480_0_0_1"/>
<dbReference type="OrthoDB" id="4035759at2759"/>
<accession>I6NCZ5</accession>
<dbReference type="AlphaFoldDB" id="I6NCZ5"/>
<organism evidence="2 3">
    <name type="scientific">Eremothecium cymbalariae (strain CBS 270.75 / DBVPG 7215 / KCTC 17166 / NRRL Y-17582)</name>
    <name type="common">Yeast</name>
    <dbReference type="NCBI Taxonomy" id="931890"/>
    <lineage>
        <taxon>Eukaryota</taxon>
        <taxon>Fungi</taxon>
        <taxon>Dikarya</taxon>
        <taxon>Ascomycota</taxon>
        <taxon>Saccharomycotina</taxon>
        <taxon>Saccharomycetes</taxon>
        <taxon>Saccharomycetales</taxon>
        <taxon>Saccharomycetaceae</taxon>
        <taxon>Eremothecium</taxon>
    </lineage>
</organism>
<dbReference type="KEGG" id="erc:Ecym_5162"/>
<reference evidence="2 3" key="1">
    <citation type="journal article" date="2011" name="G3 (Bethesda)">
        <title>Genome evolution in the Eremothecium clade of the Saccharomyces complex revealed by comparative genomics.</title>
        <authorList>
            <person name="Wendland J."/>
            <person name="Walther A."/>
        </authorList>
    </citation>
    <scope>NUCLEOTIDE SEQUENCE [LARGE SCALE GENOMIC DNA]</scope>
    <source>
        <strain evidence="3">CBS 270.75 / DBVPG 7215 / KCTC 17166 / NRRL Y-17582</strain>
    </source>
</reference>
<dbReference type="RefSeq" id="XP_003646754.1">
    <property type="nucleotide sequence ID" value="XM_003646706.1"/>
</dbReference>
<feature type="transmembrane region" description="Helical" evidence="1">
    <location>
        <begin position="64"/>
        <end position="92"/>
    </location>
</feature>
<protein>
    <submittedName>
        <fullName evidence="2">Uncharacterized protein</fullName>
    </submittedName>
</protein>
<proteinExistence type="predicted"/>
<dbReference type="EMBL" id="CP002501">
    <property type="protein sequence ID" value="AET39937.1"/>
    <property type="molecule type" value="Genomic_DNA"/>
</dbReference>
<keyword evidence="1" id="KW-1133">Transmembrane helix</keyword>
<evidence type="ECO:0000256" key="1">
    <source>
        <dbReference type="SAM" id="Phobius"/>
    </source>
</evidence>
<dbReference type="GeneID" id="11472929"/>
<dbReference type="InParanoid" id="I6NCZ5"/>
<keyword evidence="3" id="KW-1185">Reference proteome</keyword>
<keyword evidence="1" id="KW-0472">Membrane</keyword>
<keyword evidence="1" id="KW-0812">Transmembrane</keyword>
<name>I6NCZ5_ERECY</name>
<dbReference type="Proteomes" id="UP000006790">
    <property type="component" value="Chromosome 5"/>
</dbReference>
<evidence type="ECO:0000313" key="3">
    <source>
        <dbReference type="Proteomes" id="UP000006790"/>
    </source>
</evidence>
<sequence length="336" mass="38145">MSRSHIIYLFCLQLKTYYSYTTSYDLTRLRVAQAKTGICQQLGWVSISLFSTMERLSVSLGLRYVTVATLIFIAGIVSVILFLCLLGMLLVISIVMPSKAHIVLEHSSSDLASKELNTSVVEFQWRVELRSPFKEILARILRISTVLDAYCCTLGLHFSIFEILDSPGKYANSHVKENMNKTILESGIIYDPELDDSTEEKFTNIKTCHYTEAQRALLQFQRTKSEPIVFKYGHPYTVDDFDDDFEGTFDLTILEDRCAKKQLDNDTEYDDFTVDSSGKSEELGTTDASTSNFITHIMPKVNDRKQGYVYQLIPSKSSIISTALSHEQANAQPFLY</sequence>
<evidence type="ECO:0000313" key="2">
    <source>
        <dbReference type="EMBL" id="AET39937.1"/>
    </source>
</evidence>
<gene>
    <name evidence="2" type="ordered locus">Ecym_5162</name>
</gene>